<proteinExistence type="predicted"/>
<sequence length="64" mass="7236">MTTLTLSHPHKIREILADYLARRARRRKAARERRELALAARRLAAVSPHLLRDIGLTDPAAADL</sequence>
<organism evidence="1 2">
    <name type="scientific">Albidovulum sediminis</name>
    <dbReference type="NCBI Taxonomy" id="3066345"/>
    <lineage>
        <taxon>Bacteria</taxon>
        <taxon>Pseudomonadati</taxon>
        <taxon>Pseudomonadota</taxon>
        <taxon>Alphaproteobacteria</taxon>
        <taxon>Rhodobacterales</taxon>
        <taxon>Paracoccaceae</taxon>
        <taxon>Albidovulum</taxon>
    </lineage>
</organism>
<comment type="caution">
    <text evidence="1">The sequence shown here is derived from an EMBL/GenBank/DDBJ whole genome shotgun (WGS) entry which is preliminary data.</text>
</comment>
<gene>
    <name evidence="1" type="ORF">N5I32_13630</name>
</gene>
<accession>A0ABT2NNS3</accession>
<reference evidence="2" key="1">
    <citation type="submission" date="2023-07" db="EMBL/GenBank/DDBJ databases">
        <title>Defluviimonas sediminis sp. nov., isolated from mangrove sediment.</title>
        <authorList>
            <person name="Liu L."/>
            <person name="Li J."/>
            <person name="Huang Y."/>
            <person name="Pan J."/>
            <person name="Li M."/>
        </authorList>
    </citation>
    <scope>NUCLEOTIDE SEQUENCE [LARGE SCALE GENOMIC DNA]</scope>
    <source>
        <strain evidence="2">FT324</strain>
    </source>
</reference>
<evidence type="ECO:0000313" key="1">
    <source>
        <dbReference type="EMBL" id="MCT8330561.1"/>
    </source>
</evidence>
<keyword evidence="2" id="KW-1185">Reference proteome</keyword>
<evidence type="ECO:0000313" key="2">
    <source>
        <dbReference type="Proteomes" id="UP001205601"/>
    </source>
</evidence>
<dbReference type="Proteomes" id="UP001205601">
    <property type="component" value="Unassembled WGS sequence"/>
</dbReference>
<evidence type="ECO:0008006" key="3">
    <source>
        <dbReference type="Google" id="ProtNLM"/>
    </source>
</evidence>
<dbReference type="RefSeq" id="WP_261496420.1">
    <property type="nucleotide sequence ID" value="NZ_JAOCQF010000002.1"/>
</dbReference>
<dbReference type="EMBL" id="JAOCQF010000002">
    <property type="protein sequence ID" value="MCT8330561.1"/>
    <property type="molecule type" value="Genomic_DNA"/>
</dbReference>
<name>A0ABT2NNS3_9RHOB</name>
<protein>
    <recommendedName>
        <fullName evidence="3">DUF1127 domain-containing protein</fullName>
    </recommendedName>
</protein>